<dbReference type="PANTHER" id="PTHR15742">
    <property type="entry name" value="GIRDIN"/>
    <property type="match status" value="1"/>
</dbReference>
<feature type="compositionally biased region" description="Low complexity" evidence="2">
    <location>
        <begin position="1958"/>
        <end position="1967"/>
    </location>
</feature>
<feature type="compositionally biased region" description="Polar residues" evidence="2">
    <location>
        <begin position="2047"/>
        <end position="2057"/>
    </location>
</feature>
<feature type="compositionally biased region" description="Low complexity" evidence="2">
    <location>
        <begin position="2082"/>
        <end position="2098"/>
    </location>
</feature>
<feature type="compositionally biased region" description="Basic and acidic residues" evidence="2">
    <location>
        <begin position="517"/>
        <end position="531"/>
    </location>
</feature>
<feature type="compositionally biased region" description="Polar residues" evidence="2">
    <location>
        <begin position="82"/>
        <end position="114"/>
    </location>
</feature>
<feature type="coiled-coil region" evidence="1">
    <location>
        <begin position="1588"/>
        <end position="1647"/>
    </location>
</feature>
<evidence type="ECO:0000256" key="1">
    <source>
        <dbReference type="SAM" id="Coils"/>
    </source>
</evidence>
<feature type="compositionally biased region" description="Basic and acidic residues" evidence="2">
    <location>
        <begin position="1857"/>
        <end position="1874"/>
    </location>
</feature>
<feature type="region of interest" description="Disordered" evidence="2">
    <location>
        <begin position="39"/>
        <end position="60"/>
    </location>
</feature>
<protein>
    <submittedName>
        <fullName evidence="3">Uncharacterized protein</fullName>
    </submittedName>
</protein>
<feature type="compositionally biased region" description="Basic and acidic residues" evidence="2">
    <location>
        <begin position="39"/>
        <end position="54"/>
    </location>
</feature>
<feature type="region of interest" description="Disordered" evidence="2">
    <location>
        <begin position="1958"/>
        <end position="2123"/>
    </location>
</feature>
<feature type="compositionally biased region" description="Polar residues" evidence="2">
    <location>
        <begin position="219"/>
        <end position="228"/>
    </location>
</feature>
<evidence type="ECO:0000313" key="4">
    <source>
        <dbReference type="Proteomes" id="UP001152759"/>
    </source>
</evidence>
<name>A0A9P0F556_BEMTA</name>
<feature type="compositionally biased region" description="Polar residues" evidence="2">
    <location>
        <begin position="625"/>
        <end position="635"/>
    </location>
</feature>
<feature type="compositionally biased region" description="Low complexity" evidence="2">
    <location>
        <begin position="237"/>
        <end position="263"/>
    </location>
</feature>
<feature type="compositionally biased region" description="Basic residues" evidence="2">
    <location>
        <begin position="1978"/>
        <end position="1992"/>
    </location>
</feature>
<feature type="compositionally biased region" description="Polar residues" evidence="2">
    <location>
        <begin position="1879"/>
        <end position="1888"/>
    </location>
</feature>
<feature type="compositionally biased region" description="Polar residues" evidence="2">
    <location>
        <begin position="2006"/>
        <end position="2021"/>
    </location>
</feature>
<feature type="compositionally biased region" description="Low complexity" evidence="2">
    <location>
        <begin position="179"/>
        <end position="194"/>
    </location>
</feature>
<feature type="region of interest" description="Disordered" evidence="2">
    <location>
        <begin position="698"/>
        <end position="719"/>
    </location>
</feature>
<accession>A0A9P0F556</accession>
<feature type="region of interest" description="Disordered" evidence="2">
    <location>
        <begin position="1799"/>
        <end position="1901"/>
    </location>
</feature>
<feature type="compositionally biased region" description="Polar residues" evidence="2">
    <location>
        <begin position="154"/>
        <end position="171"/>
    </location>
</feature>
<dbReference type="Proteomes" id="UP001152759">
    <property type="component" value="Chromosome 4"/>
</dbReference>
<reference evidence="3" key="1">
    <citation type="submission" date="2021-12" db="EMBL/GenBank/DDBJ databases">
        <authorList>
            <person name="King R."/>
        </authorList>
    </citation>
    <scope>NUCLEOTIDE SEQUENCE</scope>
</reference>
<feature type="compositionally biased region" description="Low complexity" evidence="2">
    <location>
        <begin position="204"/>
        <end position="218"/>
    </location>
</feature>
<keyword evidence="1" id="KW-0175">Coiled coil</keyword>
<feature type="compositionally biased region" description="Basic residues" evidence="2">
    <location>
        <begin position="614"/>
        <end position="624"/>
    </location>
</feature>
<feature type="compositionally biased region" description="Polar residues" evidence="2">
    <location>
        <begin position="537"/>
        <end position="546"/>
    </location>
</feature>
<gene>
    <name evidence="3" type="ORF">BEMITA_LOCUS8205</name>
</gene>
<feature type="region of interest" description="Disordered" evidence="2">
    <location>
        <begin position="81"/>
        <end position="279"/>
    </location>
</feature>
<dbReference type="InterPro" id="IPR049885">
    <property type="entry name" value="MTCL1-3"/>
</dbReference>
<feature type="region of interest" description="Disordered" evidence="2">
    <location>
        <begin position="517"/>
        <end position="648"/>
    </location>
</feature>
<feature type="compositionally biased region" description="Basic and acidic residues" evidence="2">
    <location>
        <begin position="568"/>
        <end position="587"/>
    </location>
</feature>
<dbReference type="EMBL" id="OU963865">
    <property type="protein sequence ID" value="CAH0389367.1"/>
    <property type="molecule type" value="Genomic_DNA"/>
</dbReference>
<evidence type="ECO:0000256" key="2">
    <source>
        <dbReference type="SAM" id="MobiDB-lite"/>
    </source>
</evidence>
<sequence length="2123" mass="242797">MKHIKPTAKGDPLCPLGFHPQVRWPTRCKRCFRDYKEHGNRNKQSDATLRRDDTTASTPALSSWTLPLKSVNDRGSSEIAKSWTSSSNLNSTENDSKTSNNSNTRFSKSSSWMSTPDLASASDDNKEVASSVTLTRRRRPEPTDTGQDDAVSSDYRSTQFTVRRRTSNSSLVLEPEAATTSTTTTNNSLRTRNTYANSVDTPTVSSLRSRVSSARSYVDNSSPPNVNVTVHLKAPKSSSEVSKVTSVNSVESSSSSSASGSSSSDEDDYETVSQGTDTTIIADPEYQNELQSLRQELEIMRGRCEKAELEKNDLLLKRLASMDTSSSKTTASELLKFQQKVNELKTMVEDLQDEKKVLTTRCRELDVEVQAYKKKGFADKETEVLRNKLSAAESLCEELMDENEEMKRELREMEVEMDEMQDHFREDQADEYSSLKKELEQTAKNCRILSFKLRKTERRADQMEAEKMEAEKKYREIAGEQDGMDKVEKIKKLEKELSLSTEVVNRLQKDLDEANSKLKELSSGKSQETRKKAPTLASLNRNSSGEKISRESLTRGGSQDDPVQLLRDLQDSLEREADLREQLRNAEEEANSLRKKVSRVEDDNESLVLQLKKMATKARTRRHSPNSVSRLSAESANEKDEGISDEEDPAELRLLLELNEQEAAVLRRKVEDLESEGDGMKKKIADLQEKLLNKSNSLKKEKKAASLKSAEPKTDSSSTVYDKKLKVLEEEINELRKKLIEKERDCERLHSELALTKKKPKTLQKSISLDGASESIDLKRQLQNVEQEASILRTKNQTLEMDYEKLLAENKKLQLSKGSKKGGLVNSSQFELKGKIAALEKELEEANKKIQQFEGSKNGSKSSNDLSEVDKLKSQISKLESEKSILKRLKEDPVTDSVKLYLKRTPKKPTDLMAKSQLKKMVEDLENEISEILVVLQKSDVASAKVLESGKSDVEKTRLKKEVEELKKNLEATKREVIDQKAKFDKEKEKLSTEKKNIENDRKKIENLLEQEKKKLESEKQVIEAAKKKLELDKTELNAEITRLNSEIKALTTNTQEKGKQFESLNKQLEAEKKSVEILRQNLEGMKALEEENNKLKKELKDISQKSAEYEIKLKELEDKHKKSEKLLSAKKEKVSKLEKQLEEAVSARKSLESSQTKISADFQIEKDELLKKVEQLSTEKEDLSLEMQRKQGNIISLEKQLKEEKEKFINLSSKADATVSAELKRTREELTLLKKQNIDLHTKLAEAENIRRTAEENLKLKDKEMRKEIHQWELKASELELDLQSERKMKDRMKISYEQENKCKEAEISNLHNKMSQQGLNRRLSEVRLEYDKQLEKVEQSLTEERKNYEELTAKYEQLEQEHVATKSQFVMEKETLLSRLAVNEQEARSLESELRALRETYNKKQDEWIKEKLEIQERVKALERNQEKATDSDILQIQLNTLNATLNEKLSEIDQLQRENSMKLNQLENVKKENEELKKKLEDYVKVSKVQRSMSADSSALDRELREVKNRLYMEERARKSDLSALKLRYDSRIQIIMEELKNAQGQVSRFKRESDNYRHMFESAQKTIADLKGGARGSTRSSEQGEDIEEQVTALEQQLSLLEDELSEARLEGSRLKTELISNKSAFEVKVSEMASRINELEEERLLSSGRAKIPGLKTKLELAWSKEREEQQRILQETSTLARDLRQTLFEMERERDKDRLEAKRKNELLRKTMEEEQEENKRKITELQCDLLELRDAHAKLRTTNEKLRREKERFDQEKETLRKIKSSLLEDPKLSRILDLCNELTAMIPELTGKPNTTIGLVTPPVRRKGPKSRESSPSLEKAVSSRESSMARDDPRVSRMQVIMQQLSEITHDLRRSQRMSEDDKRALFSRRSASTESENPTEPPSYRKGVQRRGSLYRKSLSLEQTSQSVMAANEKIWKMEDDNGSYSSFQSLDEAPEPKFNMYQQIDSSLDSRLSGDSTQSERVGAGEKKKKKGILGKLRKLTKSSSVDHEPEYEYTSRSQVNPGSDTSLASHGNPELESHQNKRNFKSRISDMFKKSGSTSRGNSMERTMGLPPSGSSVMSDSAMRPLTRTSPSPARSDVSSSSASRPLIGSNGKPMTAPGSVPLPRKVNNKK</sequence>
<keyword evidence="4" id="KW-1185">Reference proteome</keyword>
<proteinExistence type="predicted"/>
<dbReference type="PANTHER" id="PTHR15742:SF5">
    <property type="entry name" value="GIRDIN"/>
    <property type="match status" value="1"/>
</dbReference>
<evidence type="ECO:0000313" key="3">
    <source>
        <dbReference type="EMBL" id="CAH0389367.1"/>
    </source>
</evidence>
<organism evidence="3 4">
    <name type="scientific">Bemisia tabaci</name>
    <name type="common">Sweetpotato whitefly</name>
    <name type="synonym">Aleurodes tabaci</name>
    <dbReference type="NCBI Taxonomy" id="7038"/>
    <lineage>
        <taxon>Eukaryota</taxon>
        <taxon>Metazoa</taxon>
        <taxon>Ecdysozoa</taxon>
        <taxon>Arthropoda</taxon>
        <taxon>Hexapoda</taxon>
        <taxon>Insecta</taxon>
        <taxon>Pterygota</taxon>
        <taxon>Neoptera</taxon>
        <taxon>Paraneoptera</taxon>
        <taxon>Hemiptera</taxon>
        <taxon>Sternorrhyncha</taxon>
        <taxon>Aleyrodoidea</taxon>
        <taxon>Aleyrodidae</taxon>
        <taxon>Aleyrodinae</taxon>
        <taxon>Bemisia</taxon>
    </lineage>
</organism>
<feature type="coiled-coil region" evidence="1">
    <location>
        <begin position="1679"/>
        <end position="1773"/>
    </location>
</feature>